<dbReference type="EMBL" id="CADCXU010030847">
    <property type="protein sequence ID" value="CAB0017108.1"/>
    <property type="molecule type" value="Genomic_DNA"/>
</dbReference>
<evidence type="ECO:0000313" key="1">
    <source>
        <dbReference type="EMBL" id="CAB0017108.1"/>
    </source>
</evidence>
<feature type="non-terminal residue" evidence="1">
    <location>
        <position position="56"/>
    </location>
</feature>
<dbReference type="Proteomes" id="UP000479000">
    <property type="component" value="Unassembled WGS sequence"/>
</dbReference>
<evidence type="ECO:0000313" key="2">
    <source>
        <dbReference type="Proteomes" id="UP000479000"/>
    </source>
</evidence>
<sequence>MSRKKKSWPVTTLHEQPIRRVPWIDSRKIIHSPTQFILTRSSKNVNEATFTWRVHG</sequence>
<protein>
    <submittedName>
        <fullName evidence="1">Uncharacterized protein</fullName>
    </submittedName>
</protein>
<accession>A0A6H5HGH2</accession>
<reference evidence="1 2" key="1">
    <citation type="submission" date="2020-02" db="EMBL/GenBank/DDBJ databases">
        <authorList>
            <person name="Ferguson B K."/>
        </authorList>
    </citation>
    <scope>NUCLEOTIDE SEQUENCE [LARGE SCALE GENOMIC DNA]</scope>
</reference>
<proteinExistence type="predicted"/>
<gene>
    <name evidence="1" type="ORF">NTEN_LOCUS21184</name>
</gene>
<dbReference type="AlphaFoldDB" id="A0A6H5HGH2"/>
<organism evidence="1 2">
    <name type="scientific">Nesidiocoris tenuis</name>
    <dbReference type="NCBI Taxonomy" id="355587"/>
    <lineage>
        <taxon>Eukaryota</taxon>
        <taxon>Metazoa</taxon>
        <taxon>Ecdysozoa</taxon>
        <taxon>Arthropoda</taxon>
        <taxon>Hexapoda</taxon>
        <taxon>Insecta</taxon>
        <taxon>Pterygota</taxon>
        <taxon>Neoptera</taxon>
        <taxon>Paraneoptera</taxon>
        <taxon>Hemiptera</taxon>
        <taxon>Heteroptera</taxon>
        <taxon>Panheteroptera</taxon>
        <taxon>Cimicomorpha</taxon>
        <taxon>Miridae</taxon>
        <taxon>Dicyphina</taxon>
        <taxon>Nesidiocoris</taxon>
    </lineage>
</organism>
<keyword evidence="2" id="KW-1185">Reference proteome</keyword>
<name>A0A6H5HGH2_9HEMI</name>